<dbReference type="Proteomes" id="UP000177574">
    <property type="component" value="Unassembled WGS sequence"/>
</dbReference>
<dbReference type="InterPro" id="IPR043993">
    <property type="entry name" value="T4SS_pilin"/>
</dbReference>
<gene>
    <name evidence="2" type="ORF">A3I45_04650</name>
</gene>
<dbReference type="Pfam" id="PF18895">
    <property type="entry name" value="T4SS_pilin"/>
    <property type="match status" value="1"/>
</dbReference>
<dbReference type="AlphaFoldDB" id="A0A1F7VG68"/>
<accession>A0A1F7VG68</accession>
<feature type="transmembrane region" description="Helical" evidence="1">
    <location>
        <begin position="80"/>
        <end position="98"/>
    </location>
</feature>
<reference evidence="2 3" key="1">
    <citation type="journal article" date="2016" name="Nat. Commun.">
        <title>Thousands of microbial genomes shed light on interconnected biogeochemical processes in an aquifer system.</title>
        <authorList>
            <person name="Anantharaman K."/>
            <person name="Brown C.T."/>
            <person name="Hug L.A."/>
            <person name="Sharon I."/>
            <person name="Castelle C.J."/>
            <person name="Probst A.J."/>
            <person name="Thomas B.C."/>
            <person name="Singh A."/>
            <person name="Wilkins M.J."/>
            <person name="Karaoz U."/>
            <person name="Brodie E.L."/>
            <person name="Williams K.H."/>
            <person name="Hubbard S.S."/>
            <person name="Banfield J.F."/>
        </authorList>
    </citation>
    <scope>NUCLEOTIDE SEQUENCE [LARGE SCALE GENOMIC DNA]</scope>
</reference>
<comment type="caution">
    <text evidence="2">The sequence shown here is derived from an EMBL/GenBank/DDBJ whole genome shotgun (WGS) entry which is preliminary data.</text>
</comment>
<evidence type="ECO:0008006" key="4">
    <source>
        <dbReference type="Google" id="ProtNLM"/>
    </source>
</evidence>
<protein>
    <recommendedName>
        <fullName evidence="4">Peptidase M15B domain-containing protein</fullName>
    </recommendedName>
</protein>
<evidence type="ECO:0000313" key="2">
    <source>
        <dbReference type="EMBL" id="OGL89540.1"/>
    </source>
</evidence>
<feature type="transmembrane region" description="Helical" evidence="1">
    <location>
        <begin position="119"/>
        <end position="139"/>
    </location>
</feature>
<evidence type="ECO:0000256" key="1">
    <source>
        <dbReference type="SAM" id="Phobius"/>
    </source>
</evidence>
<dbReference type="EMBL" id="MGET01000033">
    <property type="protein sequence ID" value="OGL89540.1"/>
    <property type="molecule type" value="Genomic_DNA"/>
</dbReference>
<sequence>MFVPMAMRAEEQPTEEEFQAQLQAQEDAKQGAKLLIPDLQVNIPGLNLDNSIVYGEGKEKNECPVGYVCSKTIDSYLNGVYRFAAGASVTFAIVLIMVGGAQYAVGSAAGSIDAGKKRMVNAVTGLVILLSAHAILTFVNPSIASFTGLELEIVTPKEDTSRSTLFGGESVHPGIADGNLLELTPNKYLITNGTQGIHKDVWADFPEVARTFYDKTSKCIDRKWTPFKPNKTGPIGSCQQTGEGIKLKLSSGGRSVQEQARMFYENCLAKGGTCDPITCNPFPRDGSGPVLKDDNKKYVVTNDVLNQFEEGGDISTNEQLKQYLVTYAVNYGKTTCPHNTGFAVDVWPATSANFISFVPHHLQMEQVMQSEGWCRLLREPWHFEYQSNIISKQGTDCNWEIGTMKKWSAAENAFVNFEYWQCPWKVNFKTGQCINERQAVEQLETNPPQ</sequence>
<dbReference type="Gene3D" id="3.30.1380.10">
    <property type="match status" value="1"/>
</dbReference>
<keyword evidence="1" id="KW-0812">Transmembrane</keyword>
<dbReference type="SUPFAM" id="SSF55166">
    <property type="entry name" value="Hedgehog/DD-peptidase"/>
    <property type="match status" value="1"/>
</dbReference>
<proteinExistence type="predicted"/>
<keyword evidence="1" id="KW-0472">Membrane</keyword>
<keyword evidence="1" id="KW-1133">Transmembrane helix</keyword>
<evidence type="ECO:0000313" key="3">
    <source>
        <dbReference type="Proteomes" id="UP000177574"/>
    </source>
</evidence>
<organism evidence="2 3">
    <name type="scientific">Candidatus Uhrbacteria bacterium RIFCSPLOWO2_02_FULL_53_10</name>
    <dbReference type="NCBI Taxonomy" id="1802411"/>
    <lineage>
        <taxon>Bacteria</taxon>
        <taxon>Candidatus Uhriibacteriota</taxon>
    </lineage>
</organism>
<dbReference type="InterPro" id="IPR009045">
    <property type="entry name" value="Zn_M74/Hedgehog-like"/>
</dbReference>
<name>A0A1F7VG68_9BACT</name>